<feature type="region of interest" description="Disordered" evidence="1">
    <location>
        <begin position="324"/>
        <end position="359"/>
    </location>
</feature>
<feature type="compositionally biased region" description="Low complexity" evidence="1">
    <location>
        <begin position="347"/>
        <end position="359"/>
    </location>
</feature>
<organism evidence="3 4">
    <name type="scientific">Blumeria graminis f. sp. tritici 96224</name>
    <dbReference type="NCBI Taxonomy" id="1268274"/>
    <lineage>
        <taxon>Eukaryota</taxon>
        <taxon>Fungi</taxon>
        <taxon>Dikarya</taxon>
        <taxon>Ascomycota</taxon>
        <taxon>Pezizomycotina</taxon>
        <taxon>Leotiomycetes</taxon>
        <taxon>Erysiphales</taxon>
        <taxon>Erysiphaceae</taxon>
        <taxon>Blumeria</taxon>
    </lineage>
</organism>
<keyword evidence="2" id="KW-0732">Signal</keyword>
<dbReference type="Proteomes" id="UP000053110">
    <property type="component" value="Unassembled WGS sequence"/>
</dbReference>
<evidence type="ECO:0000313" key="3">
    <source>
        <dbReference type="EMBL" id="EPQ67267.1"/>
    </source>
</evidence>
<reference evidence="4" key="1">
    <citation type="journal article" date="2013" name="Nat. Genet.">
        <title>The wheat powdery mildew genome shows the unique evolution of an obligate biotroph.</title>
        <authorList>
            <person name="Wicker T."/>
            <person name="Oberhaensli S."/>
            <person name="Parlange F."/>
            <person name="Buchmann J.P."/>
            <person name="Shatalina M."/>
            <person name="Roffler S."/>
            <person name="Ben-David R."/>
            <person name="Dolezel J."/>
            <person name="Simkova H."/>
            <person name="Schulze-Lefert P."/>
            <person name="Spanu P.D."/>
            <person name="Bruggmann R."/>
            <person name="Amselem J."/>
            <person name="Quesneville H."/>
            <person name="Ver Loren van Themaat E."/>
            <person name="Paape T."/>
            <person name="Shimizu K.K."/>
            <person name="Keller B."/>
        </authorList>
    </citation>
    <scope>NUCLEOTIDE SEQUENCE [LARGE SCALE GENOMIC DNA]</scope>
    <source>
        <strain evidence="4">96224</strain>
    </source>
</reference>
<evidence type="ECO:0000313" key="4">
    <source>
        <dbReference type="Proteomes" id="UP000053110"/>
    </source>
</evidence>
<dbReference type="AlphaFoldDB" id="A0A656KNK8"/>
<sequence length="359" mass="41436">MQCVLAILLLTVWSSSHRNRLVITSINSKRPYYGNFSPHDRDLFPVPKRDSNVYMTDNEMESKGTYFRAYCSDTLTEHEIIQEISPDLVKVGTQKNILLPRVDEKLFYCHKAIDELWHESKGSQINLSQVVDREECPKGAIVSLAFWGHCSFYGSYSNIFPKVEVKDIHINADVALRIHDEVHDGKFYVGMTTLPGKQFLAWYQGNLHVFLRTRENAWYLLTDTNGRPENGILISKLAWLTNGPFLPLHQFLADRTSEPAKESRRKRCYKIITCKYESPKSKLRRQMAEIKLEKLEVINAKGYVGSSPRPEYINSWMREIIPPRVQHNDGRSPRSKNTDLWIKEIYASPNPSAESSSPQ</sequence>
<evidence type="ECO:0000256" key="1">
    <source>
        <dbReference type="SAM" id="MobiDB-lite"/>
    </source>
</evidence>
<dbReference type="EMBL" id="KE373690">
    <property type="protein sequence ID" value="EPQ67267.1"/>
    <property type="molecule type" value="Genomic_DNA"/>
</dbReference>
<feature type="signal peptide" evidence="2">
    <location>
        <begin position="1"/>
        <end position="18"/>
    </location>
</feature>
<feature type="chain" id="PRO_5025043007" evidence="2">
    <location>
        <begin position="19"/>
        <end position="359"/>
    </location>
</feature>
<evidence type="ECO:0000256" key="2">
    <source>
        <dbReference type="SAM" id="SignalP"/>
    </source>
</evidence>
<name>A0A656KNK8_BLUGR</name>
<proteinExistence type="predicted"/>
<gene>
    <name evidence="3" type="ORF">BGT96224_E5701</name>
</gene>
<dbReference type="OrthoDB" id="3604199at2759"/>
<protein>
    <submittedName>
        <fullName evidence="3">Putative secreted effector protein</fullName>
    </submittedName>
</protein>
<accession>A0A656KNK8</accession>